<dbReference type="SUPFAM" id="SSF53901">
    <property type="entry name" value="Thiolase-like"/>
    <property type="match status" value="1"/>
</dbReference>
<reference evidence="3" key="1">
    <citation type="journal article" date="2019" name="Int. J. Syst. Evol. Microbiol.">
        <title>The Global Catalogue of Microorganisms (GCM) 10K type strain sequencing project: providing services to taxonomists for standard genome sequencing and annotation.</title>
        <authorList>
            <consortium name="The Broad Institute Genomics Platform"/>
            <consortium name="The Broad Institute Genome Sequencing Center for Infectious Disease"/>
            <person name="Wu L."/>
            <person name="Ma J."/>
        </authorList>
    </citation>
    <scope>NUCLEOTIDE SEQUENCE [LARGE SCALE GENOMIC DNA]</scope>
    <source>
        <strain evidence="3">JCM 17728</strain>
    </source>
</reference>
<feature type="domain" description="Beta-ketoacyl synthase-like N-terminal" evidence="1">
    <location>
        <begin position="37"/>
        <end position="243"/>
    </location>
</feature>
<keyword evidence="3" id="KW-1185">Reference proteome</keyword>
<dbReference type="EMBL" id="BAABFV010000001">
    <property type="protein sequence ID" value="GAA4360652.1"/>
    <property type="molecule type" value="Genomic_DNA"/>
</dbReference>
<dbReference type="RefSeq" id="WP_345292400.1">
    <property type="nucleotide sequence ID" value="NZ_BAABFV010000001.1"/>
</dbReference>
<evidence type="ECO:0000313" key="2">
    <source>
        <dbReference type="EMBL" id="GAA4360652.1"/>
    </source>
</evidence>
<gene>
    <name evidence="2" type="ORF">GCM10023151_13040</name>
</gene>
<organism evidence="2 3">
    <name type="scientific">Kangiella marina</name>
    <dbReference type="NCBI Taxonomy" id="1079178"/>
    <lineage>
        <taxon>Bacteria</taxon>
        <taxon>Pseudomonadati</taxon>
        <taxon>Pseudomonadota</taxon>
        <taxon>Gammaproteobacteria</taxon>
        <taxon>Kangiellales</taxon>
        <taxon>Kangiellaceae</taxon>
        <taxon>Kangiella</taxon>
    </lineage>
</organism>
<dbReference type="InterPro" id="IPR014030">
    <property type="entry name" value="Ketoacyl_synth_N"/>
</dbReference>
<evidence type="ECO:0000313" key="3">
    <source>
        <dbReference type="Proteomes" id="UP001501011"/>
    </source>
</evidence>
<accession>A0ABP8IJL3</accession>
<protein>
    <submittedName>
        <fullName evidence="2">Beta-ketoacyl synthase chain length factor</fullName>
    </submittedName>
</protein>
<dbReference type="InterPro" id="IPR016039">
    <property type="entry name" value="Thiolase-like"/>
</dbReference>
<name>A0ABP8IJL3_9GAMM</name>
<proteinExistence type="predicted"/>
<evidence type="ECO:0000259" key="1">
    <source>
        <dbReference type="Pfam" id="PF13723"/>
    </source>
</evidence>
<comment type="caution">
    <text evidence="2">The sequence shown here is derived from an EMBL/GenBank/DDBJ whole genome shotgun (WGS) entry which is preliminary data.</text>
</comment>
<dbReference type="Proteomes" id="UP001501011">
    <property type="component" value="Unassembled WGS sequence"/>
</dbReference>
<sequence length="248" mass="27675">MIDKPSPSLRIVSSYCWLSDNDLSSDNYRPSLLKNCDLDDISLKQIPPIKRRRLNGLSKMAMHSSLQCLERATVDPADIMTVFASQHGELNRTITIVNDMSSDQEVSPKDFSLSVHNAALGLYSIFNGNKHPGTSIAASSNTFGFALLESFNLLQRFPGTKVLLTCFDSLISQPFDKLQPYSSPSYSLSLLLSLDEGQPLSFAFQRSKAELSPTIPLSLAFFEFLHSDHDEHTIDSDDTHWEFSKHAL</sequence>
<dbReference type="Pfam" id="PF13723">
    <property type="entry name" value="Ketoacyl-synt_2"/>
    <property type="match status" value="1"/>
</dbReference>